<dbReference type="RefSeq" id="WP_010528861.1">
    <property type="nucleotide sequence ID" value="NZ_AFSL01000102.1"/>
</dbReference>
<organism evidence="1 2">
    <name type="scientific">Thermophagus xiamenensis</name>
    <dbReference type="NCBI Taxonomy" id="385682"/>
    <lineage>
        <taxon>Bacteria</taxon>
        <taxon>Pseudomonadati</taxon>
        <taxon>Bacteroidota</taxon>
        <taxon>Bacteroidia</taxon>
        <taxon>Marinilabiliales</taxon>
        <taxon>Marinilabiliaceae</taxon>
        <taxon>Thermophagus</taxon>
    </lineage>
</organism>
<name>A0A1I2B1I9_9BACT</name>
<proteinExistence type="predicted"/>
<dbReference type="Proteomes" id="UP000181976">
    <property type="component" value="Unassembled WGS sequence"/>
</dbReference>
<dbReference type="InterPro" id="IPR007922">
    <property type="entry name" value="DciA-like"/>
</dbReference>
<dbReference type="PANTHER" id="PTHR36456:SF1">
    <property type="entry name" value="UPF0232 PROTEIN SCO3875"/>
    <property type="match status" value="1"/>
</dbReference>
<dbReference type="InParanoid" id="A0A1I2B1I9"/>
<evidence type="ECO:0000313" key="1">
    <source>
        <dbReference type="EMBL" id="SFE49909.1"/>
    </source>
</evidence>
<reference evidence="1 2" key="1">
    <citation type="submission" date="2016-10" db="EMBL/GenBank/DDBJ databases">
        <authorList>
            <person name="de Groot N.N."/>
        </authorList>
    </citation>
    <scope>NUCLEOTIDE SEQUENCE [LARGE SCALE GENOMIC DNA]</scope>
    <source>
        <strain evidence="1 2">DSM 19012</strain>
    </source>
</reference>
<dbReference type="STRING" id="385682.SAMN05444380_11266"/>
<sequence>MNYSKDRNPRKKSIQPLQEILKEIMGQPSISRGIYPSRIPNAWKAVMGPSVLRVTKNIWYKNGVVYVSLNSSIIRNELMMHRDKIIREMNQYIGKPLIKNLIFR</sequence>
<evidence type="ECO:0000313" key="2">
    <source>
        <dbReference type="Proteomes" id="UP000181976"/>
    </source>
</evidence>
<dbReference type="EMBL" id="FONA01000012">
    <property type="protein sequence ID" value="SFE49909.1"/>
    <property type="molecule type" value="Genomic_DNA"/>
</dbReference>
<protein>
    <recommendedName>
        <fullName evidence="3">DUF721 domain-containing protein</fullName>
    </recommendedName>
</protein>
<dbReference type="PANTHER" id="PTHR36456">
    <property type="entry name" value="UPF0232 PROTEIN SCO3875"/>
    <property type="match status" value="1"/>
</dbReference>
<gene>
    <name evidence="1" type="ORF">SAMN05444380_11266</name>
</gene>
<keyword evidence="2" id="KW-1185">Reference proteome</keyword>
<evidence type="ECO:0008006" key="3">
    <source>
        <dbReference type="Google" id="ProtNLM"/>
    </source>
</evidence>
<dbReference type="OrthoDB" id="9796545at2"/>
<accession>A0A1I2B1I9</accession>
<dbReference type="eggNOG" id="COG5512">
    <property type="taxonomic scope" value="Bacteria"/>
</dbReference>
<dbReference type="Pfam" id="PF05258">
    <property type="entry name" value="DciA"/>
    <property type="match status" value="1"/>
</dbReference>
<dbReference type="AlphaFoldDB" id="A0A1I2B1I9"/>